<feature type="region of interest" description="Disordered" evidence="2">
    <location>
        <begin position="1"/>
        <end position="21"/>
    </location>
</feature>
<accession>A0ABQ8UZJ3</accession>
<organism evidence="3 4">
    <name type="scientific">Paratrimastix pyriformis</name>
    <dbReference type="NCBI Taxonomy" id="342808"/>
    <lineage>
        <taxon>Eukaryota</taxon>
        <taxon>Metamonada</taxon>
        <taxon>Preaxostyla</taxon>
        <taxon>Paratrimastigidae</taxon>
        <taxon>Paratrimastix</taxon>
    </lineage>
</organism>
<evidence type="ECO:0000313" key="3">
    <source>
        <dbReference type="EMBL" id="KAJ4462225.1"/>
    </source>
</evidence>
<evidence type="ECO:0000256" key="1">
    <source>
        <dbReference type="SAM" id="Coils"/>
    </source>
</evidence>
<proteinExistence type="predicted"/>
<sequence>MQGLQAGGQVAPGLGGKMREGREMQEDKFRVQLAMECKAIDNTRGRALQCRQENDRQIDYQRGTATMLEHKTSPRTCVLVFGEEFSPSRAVSPDPLHRCSLIPAPSLLPSGPAQRLREEERQAQEADEKLAAIERLKEQTVDQIREVAAHQAQPPDCDGEISYTIFSETLYDPPSLHTLEKSWSAFC</sequence>
<keyword evidence="1" id="KW-0175">Coiled coil</keyword>
<comment type="caution">
    <text evidence="3">The sequence shown here is derived from an EMBL/GenBank/DDBJ whole genome shotgun (WGS) entry which is preliminary data.</text>
</comment>
<evidence type="ECO:0000256" key="2">
    <source>
        <dbReference type="SAM" id="MobiDB-lite"/>
    </source>
</evidence>
<dbReference type="Proteomes" id="UP001141327">
    <property type="component" value="Unassembled WGS sequence"/>
</dbReference>
<name>A0ABQ8UZJ3_9EUKA</name>
<feature type="coiled-coil region" evidence="1">
    <location>
        <begin position="116"/>
        <end position="153"/>
    </location>
</feature>
<evidence type="ECO:0000313" key="4">
    <source>
        <dbReference type="Proteomes" id="UP001141327"/>
    </source>
</evidence>
<gene>
    <name evidence="3" type="ORF">PAPYR_1415</name>
</gene>
<dbReference type="EMBL" id="JAPMOS010000004">
    <property type="protein sequence ID" value="KAJ4462225.1"/>
    <property type="molecule type" value="Genomic_DNA"/>
</dbReference>
<keyword evidence="4" id="KW-1185">Reference proteome</keyword>
<reference evidence="3" key="1">
    <citation type="journal article" date="2022" name="bioRxiv">
        <title>Genomics of Preaxostyla Flagellates Illuminates Evolutionary Transitions and the Path Towards Mitochondrial Loss.</title>
        <authorList>
            <person name="Novak L.V.F."/>
            <person name="Treitli S.C."/>
            <person name="Pyrih J."/>
            <person name="Halakuc P."/>
            <person name="Pipaliya S.V."/>
            <person name="Vacek V."/>
            <person name="Brzon O."/>
            <person name="Soukal P."/>
            <person name="Eme L."/>
            <person name="Dacks J.B."/>
            <person name="Karnkowska A."/>
            <person name="Elias M."/>
            <person name="Hampl V."/>
        </authorList>
    </citation>
    <scope>NUCLEOTIDE SEQUENCE</scope>
    <source>
        <strain evidence="3">RCP-MX</strain>
    </source>
</reference>
<protein>
    <submittedName>
        <fullName evidence="3">Uncharacterized protein</fullName>
    </submittedName>
</protein>